<gene>
    <name evidence="1" type="ORF">PGLA1383_LOCUS34236</name>
</gene>
<dbReference type="EMBL" id="CAJNNV010025904">
    <property type="protein sequence ID" value="CAE8616555.1"/>
    <property type="molecule type" value="Genomic_DNA"/>
</dbReference>
<name>A0A813FW91_POLGL</name>
<dbReference type="Proteomes" id="UP000654075">
    <property type="component" value="Unassembled WGS sequence"/>
</dbReference>
<evidence type="ECO:0000313" key="1">
    <source>
        <dbReference type="EMBL" id="CAE8616555.1"/>
    </source>
</evidence>
<protein>
    <submittedName>
        <fullName evidence="1">Uncharacterized protein</fullName>
    </submittedName>
</protein>
<keyword evidence="2" id="KW-1185">Reference proteome</keyword>
<reference evidence="1" key="1">
    <citation type="submission" date="2021-02" db="EMBL/GenBank/DDBJ databases">
        <authorList>
            <person name="Dougan E. K."/>
            <person name="Rhodes N."/>
            <person name="Thang M."/>
            <person name="Chan C."/>
        </authorList>
    </citation>
    <scope>NUCLEOTIDE SEQUENCE</scope>
</reference>
<dbReference type="AlphaFoldDB" id="A0A813FW91"/>
<organism evidence="1 2">
    <name type="scientific">Polarella glacialis</name>
    <name type="common">Dinoflagellate</name>
    <dbReference type="NCBI Taxonomy" id="89957"/>
    <lineage>
        <taxon>Eukaryota</taxon>
        <taxon>Sar</taxon>
        <taxon>Alveolata</taxon>
        <taxon>Dinophyceae</taxon>
        <taxon>Suessiales</taxon>
        <taxon>Suessiaceae</taxon>
        <taxon>Polarella</taxon>
    </lineage>
</organism>
<sequence>KALARNALPKAIVDKVERQYYHVPGQRCKARMVSSPLGIPDSFVTLPNGYITPSEEAMKTALVCCSLHPVC</sequence>
<feature type="non-terminal residue" evidence="1">
    <location>
        <position position="71"/>
    </location>
</feature>
<comment type="caution">
    <text evidence="1">The sequence shown here is derived from an EMBL/GenBank/DDBJ whole genome shotgun (WGS) entry which is preliminary data.</text>
</comment>
<proteinExistence type="predicted"/>
<evidence type="ECO:0000313" key="2">
    <source>
        <dbReference type="Proteomes" id="UP000654075"/>
    </source>
</evidence>
<accession>A0A813FW91</accession>